<evidence type="ECO:0000313" key="2">
    <source>
        <dbReference type="EMBL" id="UXI70591.1"/>
    </source>
</evidence>
<dbReference type="InterPro" id="IPR001763">
    <property type="entry name" value="Rhodanese-like_dom"/>
</dbReference>
<organism evidence="2 3">
    <name type="scientific">Tahibacter amnicola</name>
    <dbReference type="NCBI Taxonomy" id="2976241"/>
    <lineage>
        <taxon>Bacteria</taxon>
        <taxon>Pseudomonadati</taxon>
        <taxon>Pseudomonadota</taxon>
        <taxon>Gammaproteobacteria</taxon>
        <taxon>Lysobacterales</taxon>
        <taxon>Rhodanobacteraceae</taxon>
        <taxon>Tahibacter</taxon>
    </lineage>
</organism>
<dbReference type="Proteomes" id="UP001064632">
    <property type="component" value="Chromosome"/>
</dbReference>
<dbReference type="SUPFAM" id="SSF52821">
    <property type="entry name" value="Rhodanese/Cell cycle control phosphatase"/>
    <property type="match status" value="1"/>
</dbReference>
<proteinExistence type="predicted"/>
<name>A0ABY6BLT3_9GAMM</name>
<dbReference type="RefSeq" id="WP_261697537.1">
    <property type="nucleotide sequence ID" value="NZ_CP104694.1"/>
</dbReference>
<keyword evidence="3" id="KW-1185">Reference proteome</keyword>
<gene>
    <name evidence="2" type="ORF">N4264_13395</name>
</gene>
<dbReference type="Gene3D" id="3.40.250.10">
    <property type="entry name" value="Rhodanese-like domain"/>
    <property type="match status" value="1"/>
</dbReference>
<accession>A0ABY6BLT3</accession>
<protein>
    <recommendedName>
        <fullName evidence="1">Rhodanese domain-containing protein</fullName>
    </recommendedName>
</protein>
<dbReference type="InterPro" id="IPR036873">
    <property type="entry name" value="Rhodanese-like_dom_sf"/>
</dbReference>
<evidence type="ECO:0000313" key="3">
    <source>
        <dbReference type="Proteomes" id="UP001064632"/>
    </source>
</evidence>
<dbReference type="EMBL" id="CP104694">
    <property type="protein sequence ID" value="UXI70591.1"/>
    <property type="molecule type" value="Genomic_DNA"/>
</dbReference>
<reference evidence="2" key="1">
    <citation type="submission" date="2022-09" db="EMBL/GenBank/DDBJ databases">
        <title>Tahibacter sp. nov., isolated from a fresh water.</title>
        <authorList>
            <person name="Baek J.H."/>
            <person name="Lee J.K."/>
            <person name="Kim J.M."/>
            <person name="Jeon C.O."/>
        </authorList>
    </citation>
    <scope>NUCLEOTIDE SEQUENCE</scope>
    <source>
        <strain evidence="2">W38</strain>
    </source>
</reference>
<evidence type="ECO:0000259" key="1">
    <source>
        <dbReference type="PROSITE" id="PS50206"/>
    </source>
</evidence>
<sequence length="164" mass="17432">MALAAGSLAAVAGSSRPPLGDSAVSATQLADLIRQRREGLLVLDVRPPGAAAVDRIPGAKALADVDLSALPSGTLVIVLGDPDVDAAFVDGLRRQAGTMRFVQVQGGAAAWRDEVLYPVIRSDASEAQRRRFDERAQRSRYFGGVPQEWDPGTVLTRPRSRRGC</sequence>
<feature type="domain" description="Rhodanese" evidence="1">
    <location>
        <begin position="36"/>
        <end position="120"/>
    </location>
</feature>
<dbReference type="PROSITE" id="PS50206">
    <property type="entry name" value="RHODANESE_3"/>
    <property type="match status" value="1"/>
</dbReference>